<comment type="cofactor">
    <cofactor evidence="1">
        <name>Mg(2+)</name>
        <dbReference type="ChEBI" id="CHEBI:18420"/>
    </cofactor>
</comment>
<evidence type="ECO:0000313" key="7">
    <source>
        <dbReference type="EMBL" id="CBH98663.1"/>
    </source>
</evidence>
<reference evidence="7" key="1">
    <citation type="submission" date="2009-10" db="EMBL/GenBank/DDBJ databases">
        <title>Diversity of trophic interactions inside an arsenic-rich microbial ecosystem.</title>
        <authorList>
            <person name="Bertin P.N."/>
            <person name="Heinrich-Salmeron A."/>
            <person name="Pelletier E."/>
            <person name="Goulhen-Chollet F."/>
            <person name="Arsene-Ploetze F."/>
            <person name="Gallien S."/>
            <person name="Calteau A."/>
            <person name="Vallenet D."/>
            <person name="Casiot C."/>
            <person name="Chane-Woon-Ming B."/>
            <person name="Giloteaux L."/>
            <person name="Barakat M."/>
            <person name="Bonnefoy V."/>
            <person name="Bruneel O."/>
            <person name="Chandler M."/>
            <person name="Cleiss J."/>
            <person name="Duran R."/>
            <person name="Elbaz-Poulichet F."/>
            <person name="Fonknechten N."/>
            <person name="Lauga B."/>
            <person name="Mornico D."/>
            <person name="Ortet P."/>
            <person name="Schaeffer C."/>
            <person name="Siguier P."/>
            <person name="Alexander Thil Smith A."/>
            <person name="Van Dorsselaer A."/>
            <person name="Weissenbach J."/>
            <person name="Medigue C."/>
            <person name="Le Paslier D."/>
        </authorList>
    </citation>
    <scope>NUCLEOTIDE SEQUENCE</scope>
</reference>
<dbReference type="NCBIfam" id="TIGR01670">
    <property type="entry name" value="KdsC-phosphatas"/>
    <property type="match status" value="1"/>
</dbReference>
<keyword evidence="5 7" id="KW-0378">Hydrolase</keyword>
<dbReference type="PIRSF" id="PIRSF006118">
    <property type="entry name" value="KDO8-P_Ptase"/>
    <property type="match status" value="1"/>
</dbReference>
<dbReference type="InterPro" id="IPR036412">
    <property type="entry name" value="HAD-like_sf"/>
</dbReference>
<proteinExistence type="inferred from homology"/>
<comment type="caution">
    <text evidence="7">The sequence shown here is derived from an EMBL/GenBank/DDBJ whole genome shotgun (WGS) entry which is preliminary data.</text>
</comment>
<evidence type="ECO:0000256" key="3">
    <source>
        <dbReference type="ARBA" id="ARBA00011881"/>
    </source>
</evidence>
<dbReference type="SFLD" id="SFLDG01138">
    <property type="entry name" value="C1.6.2:_Deoxy-d-mannose-octulo"/>
    <property type="match status" value="1"/>
</dbReference>
<dbReference type="GO" id="GO:0019143">
    <property type="term" value="F:3-deoxy-manno-octulosonate-8-phosphatase activity"/>
    <property type="evidence" value="ECO:0007669"/>
    <property type="project" value="UniProtKB-EC"/>
</dbReference>
<keyword evidence="4" id="KW-0479">Metal-binding</keyword>
<name>E6PUQ6_9ZZZZ</name>
<dbReference type="PANTHER" id="PTHR21485:SF3">
    <property type="entry name" value="N-ACYLNEURAMINATE CYTIDYLYLTRANSFERASE"/>
    <property type="match status" value="1"/>
</dbReference>
<dbReference type="EC" id="3.1.3.45" evidence="7"/>
<evidence type="ECO:0000256" key="1">
    <source>
        <dbReference type="ARBA" id="ARBA00001946"/>
    </source>
</evidence>
<dbReference type="GO" id="GO:0046872">
    <property type="term" value="F:metal ion binding"/>
    <property type="evidence" value="ECO:0007669"/>
    <property type="project" value="UniProtKB-KW"/>
</dbReference>
<keyword evidence="6" id="KW-0460">Magnesium</keyword>
<dbReference type="InterPro" id="IPR050793">
    <property type="entry name" value="CMP-NeuNAc_synthase"/>
</dbReference>
<evidence type="ECO:0000256" key="6">
    <source>
        <dbReference type="ARBA" id="ARBA00022842"/>
    </source>
</evidence>
<dbReference type="InterPro" id="IPR023214">
    <property type="entry name" value="HAD_sf"/>
</dbReference>
<dbReference type="GO" id="GO:0008781">
    <property type="term" value="F:N-acylneuraminate cytidylyltransferase activity"/>
    <property type="evidence" value="ECO:0007669"/>
    <property type="project" value="TreeGrafter"/>
</dbReference>
<dbReference type="Gene3D" id="3.40.50.1000">
    <property type="entry name" value="HAD superfamily/HAD-like"/>
    <property type="match status" value="1"/>
</dbReference>
<organism evidence="7">
    <name type="scientific">mine drainage metagenome</name>
    <dbReference type="NCBI Taxonomy" id="410659"/>
    <lineage>
        <taxon>unclassified sequences</taxon>
        <taxon>metagenomes</taxon>
        <taxon>ecological metagenomes</taxon>
    </lineage>
</organism>
<accession>E6PUQ6</accession>
<dbReference type="PANTHER" id="PTHR21485">
    <property type="entry name" value="HAD SUPERFAMILY MEMBERS CMAS AND KDSC"/>
    <property type="match status" value="1"/>
</dbReference>
<dbReference type="AlphaFoldDB" id="E6PUQ6"/>
<dbReference type="SUPFAM" id="SSF56784">
    <property type="entry name" value="HAD-like"/>
    <property type="match status" value="1"/>
</dbReference>
<comment type="similarity">
    <text evidence="2">Belongs to the KdsC family.</text>
</comment>
<evidence type="ECO:0000256" key="4">
    <source>
        <dbReference type="ARBA" id="ARBA00022723"/>
    </source>
</evidence>
<dbReference type="InterPro" id="IPR010023">
    <property type="entry name" value="KdsC_fam"/>
</dbReference>
<dbReference type="EMBL" id="CABM01000059">
    <property type="protein sequence ID" value="CBH98663.1"/>
    <property type="molecule type" value="Genomic_DNA"/>
</dbReference>
<evidence type="ECO:0000256" key="5">
    <source>
        <dbReference type="ARBA" id="ARBA00022801"/>
    </source>
</evidence>
<dbReference type="SFLD" id="SFLDG01136">
    <property type="entry name" value="C1.6:_Phosphoserine_Phosphatas"/>
    <property type="match status" value="1"/>
</dbReference>
<comment type="subunit">
    <text evidence="3">Homotetramer.</text>
</comment>
<evidence type="ECO:0000256" key="2">
    <source>
        <dbReference type="ARBA" id="ARBA00005893"/>
    </source>
</evidence>
<sequence length="209" mass="22174">MTPTPAAFDTRPRLNFDAEVLLRAQAVRVLLLDVDGVLTPGDLLVGEGGEVIKRFSTLDGHGLKLLAASGVLPVVVSGRDSPPLRERLRELGLEAHAVLGKSRKLPGAEGILRGLGLSWEQAAVMGDDWPDLPLLVRAQLAACPPVAHPEVLARVHYRTAAAAGFGAVREICDLLLVAQGAYRRLLERTIAGEEESLPKPAVPSSPARG</sequence>
<protein>
    <submittedName>
        <fullName evidence="7">Putative 3-deoxy-manno-octulosonate-8-phosphatase KdsC</fullName>
        <ecNumber evidence="7">3.1.3.45</ecNumber>
    </submittedName>
</protein>
<gene>
    <name evidence="7" type="ORF">CARN2_4145</name>
</gene>
<dbReference type="SFLD" id="SFLDS00003">
    <property type="entry name" value="Haloacid_Dehalogenase"/>
    <property type="match status" value="1"/>
</dbReference>